<evidence type="ECO:0000313" key="2">
    <source>
        <dbReference type="Proteomes" id="UP000270866"/>
    </source>
</evidence>
<name>A0A3L6MW10_FUSOX</name>
<dbReference type="AlphaFoldDB" id="A0A3L6MW10"/>
<evidence type="ECO:0000313" key="1">
    <source>
        <dbReference type="EMBL" id="RKK09104.1"/>
    </source>
</evidence>
<reference evidence="1 2" key="1">
    <citation type="journal article" date="2018" name="Sci. Rep.">
        <title>Characterisation of pathogen-specific regions and novel effector candidates in Fusarium oxysporum f. sp. cepae.</title>
        <authorList>
            <person name="Armitage A.D."/>
            <person name="Taylor A."/>
            <person name="Sobczyk M.K."/>
            <person name="Baxter L."/>
            <person name="Greenfield B.P."/>
            <person name="Bates H.J."/>
            <person name="Wilson F."/>
            <person name="Jackson A.C."/>
            <person name="Ott S."/>
            <person name="Harrison R.J."/>
            <person name="Clarkson J.P."/>
        </authorList>
    </citation>
    <scope>NUCLEOTIDE SEQUENCE [LARGE SCALE GENOMIC DNA]</scope>
    <source>
        <strain evidence="1 2">FoC_Fus2</strain>
    </source>
</reference>
<dbReference type="Proteomes" id="UP000270866">
    <property type="component" value="Unassembled WGS sequence"/>
</dbReference>
<gene>
    <name evidence="1" type="ORF">BFJ65_g16762</name>
</gene>
<comment type="caution">
    <text evidence="1">The sequence shown here is derived from an EMBL/GenBank/DDBJ whole genome shotgun (WGS) entry which is preliminary data.</text>
</comment>
<sequence>MQPGNIDSGIYNHMKPEALRDMAQKITRRSPENANDALTKTSEGGCATGIAAALALDLPD</sequence>
<organism evidence="1 2">
    <name type="scientific">Fusarium oxysporum f. sp. cepae</name>
    <dbReference type="NCBI Taxonomy" id="396571"/>
    <lineage>
        <taxon>Eukaryota</taxon>
        <taxon>Fungi</taxon>
        <taxon>Dikarya</taxon>
        <taxon>Ascomycota</taxon>
        <taxon>Pezizomycotina</taxon>
        <taxon>Sordariomycetes</taxon>
        <taxon>Hypocreomycetidae</taxon>
        <taxon>Hypocreales</taxon>
        <taxon>Nectriaceae</taxon>
        <taxon>Fusarium</taxon>
        <taxon>Fusarium oxysporum species complex</taxon>
    </lineage>
</organism>
<proteinExistence type="predicted"/>
<dbReference type="EMBL" id="MRCU01000013">
    <property type="protein sequence ID" value="RKK09104.1"/>
    <property type="molecule type" value="Genomic_DNA"/>
</dbReference>
<protein>
    <submittedName>
        <fullName evidence="1">Uncharacterized protein</fullName>
    </submittedName>
</protein>
<accession>A0A3L6MW10</accession>